<evidence type="ECO:0000256" key="7">
    <source>
        <dbReference type="ARBA" id="ARBA00033409"/>
    </source>
</evidence>
<dbReference type="InterPro" id="IPR022572">
    <property type="entry name" value="DNA_rep/recomb_RecO_N"/>
</dbReference>
<evidence type="ECO:0000256" key="1">
    <source>
        <dbReference type="ARBA" id="ARBA00003065"/>
    </source>
</evidence>
<dbReference type="EMBL" id="JALNMH010000012">
    <property type="protein sequence ID" value="MCK7594802.1"/>
    <property type="molecule type" value="Genomic_DNA"/>
</dbReference>
<dbReference type="Gene3D" id="1.20.1440.120">
    <property type="entry name" value="Recombination protein O, C-terminal domain"/>
    <property type="match status" value="1"/>
</dbReference>
<dbReference type="PANTHER" id="PTHR33991:SF1">
    <property type="entry name" value="DNA REPAIR PROTEIN RECO"/>
    <property type="match status" value="1"/>
</dbReference>
<dbReference type="InterPro" id="IPR037278">
    <property type="entry name" value="ARFGAP/RecO"/>
</dbReference>
<dbReference type="InterPro" id="IPR042242">
    <property type="entry name" value="RecO_C"/>
</dbReference>
<evidence type="ECO:0000313" key="12">
    <source>
        <dbReference type="Proteomes" id="UP001431449"/>
    </source>
</evidence>
<dbReference type="Gene3D" id="2.40.50.140">
    <property type="entry name" value="Nucleic acid-binding proteins"/>
    <property type="match status" value="1"/>
</dbReference>
<keyword evidence="6 8" id="KW-0234">DNA repair</keyword>
<name>A0ABT0GJT1_9GAMM</name>
<keyword evidence="4 8" id="KW-0227">DNA damage</keyword>
<dbReference type="NCBIfam" id="TIGR00613">
    <property type="entry name" value="reco"/>
    <property type="match status" value="1"/>
</dbReference>
<evidence type="ECO:0000256" key="6">
    <source>
        <dbReference type="ARBA" id="ARBA00023204"/>
    </source>
</evidence>
<gene>
    <name evidence="8 11" type="primary">recO</name>
    <name evidence="11" type="ORF">M0G41_14105</name>
</gene>
<evidence type="ECO:0000259" key="10">
    <source>
        <dbReference type="Pfam" id="PF11967"/>
    </source>
</evidence>
<evidence type="ECO:0000256" key="8">
    <source>
        <dbReference type="HAMAP-Rule" id="MF_00201"/>
    </source>
</evidence>
<evidence type="ECO:0000256" key="5">
    <source>
        <dbReference type="ARBA" id="ARBA00023172"/>
    </source>
</evidence>
<feature type="region of interest" description="Disordered" evidence="9">
    <location>
        <begin position="242"/>
        <end position="261"/>
    </location>
</feature>
<comment type="caution">
    <text evidence="11">The sequence shown here is derived from an EMBL/GenBank/DDBJ whole genome shotgun (WGS) entry which is preliminary data.</text>
</comment>
<dbReference type="Pfam" id="PF02565">
    <property type="entry name" value="RecO_C"/>
    <property type="match status" value="1"/>
</dbReference>
<dbReference type="PANTHER" id="PTHR33991">
    <property type="entry name" value="DNA REPAIR PROTEIN RECO"/>
    <property type="match status" value="1"/>
</dbReference>
<keyword evidence="12" id="KW-1185">Reference proteome</keyword>
<organism evidence="11 12">
    <name type="scientific">Pseudomarimonas salicorniae</name>
    <dbReference type="NCBI Taxonomy" id="2933270"/>
    <lineage>
        <taxon>Bacteria</taxon>
        <taxon>Pseudomonadati</taxon>
        <taxon>Pseudomonadota</taxon>
        <taxon>Gammaproteobacteria</taxon>
        <taxon>Lysobacterales</taxon>
        <taxon>Lysobacteraceae</taxon>
        <taxon>Pseudomarimonas</taxon>
    </lineage>
</organism>
<evidence type="ECO:0000256" key="3">
    <source>
        <dbReference type="ARBA" id="ARBA00021310"/>
    </source>
</evidence>
<evidence type="ECO:0000256" key="2">
    <source>
        <dbReference type="ARBA" id="ARBA00007452"/>
    </source>
</evidence>
<proteinExistence type="inferred from homology"/>
<dbReference type="SUPFAM" id="SSF50249">
    <property type="entry name" value="Nucleic acid-binding proteins"/>
    <property type="match status" value="1"/>
</dbReference>
<dbReference type="SUPFAM" id="SSF57863">
    <property type="entry name" value="ArfGap/RecO-like zinc finger"/>
    <property type="match status" value="1"/>
</dbReference>
<evidence type="ECO:0000256" key="9">
    <source>
        <dbReference type="SAM" id="MobiDB-lite"/>
    </source>
</evidence>
<comment type="similarity">
    <text evidence="2 8">Belongs to the RecO family.</text>
</comment>
<sequence>MSRNDPGMHAAYVLHARPYRESSLLLELLVHGMGRVGAVARGVRGAKSGARRAALQPLQPLHVGLQCRGELALLTHCEAASQPLAIRGDALLAALYVNELCQRLLPRDEPVDELFLRYASCLAELAEGGVLAAPLRRIEWALLEATGYGIDVSRDAAGSALQEDARYWLDEHGALLRRPVEARPTVAGATLLALVAGETLPAGSEALALRRLLRDRLSAVLGPRPLRCWGVLDELAELRRVDPAQSGAPRASSAAQAASKD</sequence>
<dbReference type="Proteomes" id="UP001431449">
    <property type="component" value="Unassembled WGS sequence"/>
</dbReference>
<evidence type="ECO:0000313" key="11">
    <source>
        <dbReference type="EMBL" id="MCK7594802.1"/>
    </source>
</evidence>
<comment type="function">
    <text evidence="1 8">Involved in DNA repair and RecF pathway recombination.</text>
</comment>
<dbReference type="Pfam" id="PF11967">
    <property type="entry name" value="RecO_N"/>
    <property type="match status" value="1"/>
</dbReference>
<dbReference type="RefSeq" id="WP_248210448.1">
    <property type="nucleotide sequence ID" value="NZ_JALNMH010000012.1"/>
</dbReference>
<accession>A0ABT0GJT1</accession>
<keyword evidence="5 8" id="KW-0233">DNA recombination</keyword>
<dbReference type="InterPro" id="IPR012340">
    <property type="entry name" value="NA-bd_OB-fold"/>
</dbReference>
<evidence type="ECO:0000256" key="4">
    <source>
        <dbReference type="ARBA" id="ARBA00022763"/>
    </source>
</evidence>
<feature type="compositionally biased region" description="Low complexity" evidence="9">
    <location>
        <begin position="243"/>
        <end position="261"/>
    </location>
</feature>
<reference evidence="11" key="1">
    <citation type="submission" date="2022-04" db="EMBL/GenBank/DDBJ databases">
        <title>Lysobacter sp. CAU 1642 isolated from sea sand.</title>
        <authorList>
            <person name="Kim W."/>
        </authorList>
    </citation>
    <scope>NUCLEOTIDE SEQUENCE</scope>
    <source>
        <strain evidence="11">CAU 1642</strain>
    </source>
</reference>
<feature type="domain" description="DNA replication/recombination mediator RecO N-terminal" evidence="10">
    <location>
        <begin position="10"/>
        <end position="80"/>
    </location>
</feature>
<dbReference type="InterPro" id="IPR003717">
    <property type="entry name" value="RecO"/>
</dbReference>
<dbReference type="HAMAP" id="MF_00201">
    <property type="entry name" value="RecO"/>
    <property type="match status" value="1"/>
</dbReference>
<protein>
    <recommendedName>
        <fullName evidence="3 8">DNA repair protein RecO</fullName>
    </recommendedName>
    <alternativeName>
        <fullName evidence="7 8">Recombination protein O</fullName>
    </alternativeName>
</protein>